<evidence type="ECO:0000256" key="8">
    <source>
        <dbReference type="SAM" id="MobiDB-lite"/>
    </source>
</evidence>
<organism evidence="10 11">
    <name type="scientific">Coniochaeta ligniaria NRRL 30616</name>
    <dbReference type="NCBI Taxonomy" id="1408157"/>
    <lineage>
        <taxon>Eukaryota</taxon>
        <taxon>Fungi</taxon>
        <taxon>Dikarya</taxon>
        <taxon>Ascomycota</taxon>
        <taxon>Pezizomycotina</taxon>
        <taxon>Sordariomycetes</taxon>
        <taxon>Sordariomycetidae</taxon>
        <taxon>Coniochaetales</taxon>
        <taxon>Coniochaetaceae</taxon>
        <taxon>Coniochaeta</taxon>
    </lineage>
</organism>
<gene>
    <name evidence="10" type="ORF">CONLIGDRAFT_684727</name>
</gene>
<dbReference type="EMBL" id="KV875102">
    <property type="protein sequence ID" value="OIW24819.1"/>
    <property type="molecule type" value="Genomic_DNA"/>
</dbReference>
<evidence type="ECO:0000256" key="7">
    <source>
        <dbReference type="ARBA" id="ARBA00023242"/>
    </source>
</evidence>
<keyword evidence="4" id="KW-0186">Copper</keyword>
<evidence type="ECO:0000256" key="6">
    <source>
        <dbReference type="ARBA" id="ARBA00023163"/>
    </source>
</evidence>
<dbReference type="InterPro" id="IPR001083">
    <property type="entry name" value="Cu_fist_DNA-bd_dom"/>
</dbReference>
<evidence type="ECO:0000313" key="11">
    <source>
        <dbReference type="Proteomes" id="UP000182658"/>
    </source>
</evidence>
<dbReference type="SMART" id="SM00412">
    <property type="entry name" value="Cu_FIST"/>
    <property type="match status" value="1"/>
</dbReference>
<feature type="compositionally biased region" description="Low complexity" evidence="8">
    <location>
        <begin position="157"/>
        <end position="173"/>
    </location>
</feature>
<sequence length="428" mass="46442">MLINGEKYACEACVRGHRVSNCQHSDRPLQHINKKGRPVSQCQHCRSLRKSRSAHTKCDCGEKMFKCAHLKTTVEGHKEHSQLETVPEAVSPKDSAVPTKCVKGGIRNRRRATVHSDSMLSFDEHGNRKPSSKHPKASQKCEPYQLNRQKSAYSLHSTSPTDSPSCNSPSSSSGFPERRKSKSEAASPLMTGSSSFTHLNGQLPPLDLSSIDYSFNGNKFDLYTSASEFEQPIFSAGLSAASVDWSHYDGLDFAARAAADFAPSNYSQPQSYGGFDIGGGEQPPTLTTSTSTSGEPSEIDDLISSSFEDLETANGFRTSTVGTVFDVAQISHSLLSSTDLTTLDYDEFKMMKAGTQFLPTPASLAGDEPVLVSAASVTMDNFSQTMVDDDPTLWMGSDYCHGLPSHDFQLPLTDSPDGSSMATFWGSQ</sequence>
<dbReference type="GO" id="GO:0045944">
    <property type="term" value="P:positive regulation of transcription by RNA polymerase II"/>
    <property type="evidence" value="ECO:0007669"/>
    <property type="project" value="TreeGrafter"/>
</dbReference>
<keyword evidence="3" id="KW-0862">Zinc</keyword>
<dbReference type="GO" id="GO:0000978">
    <property type="term" value="F:RNA polymerase II cis-regulatory region sequence-specific DNA binding"/>
    <property type="evidence" value="ECO:0007669"/>
    <property type="project" value="TreeGrafter"/>
</dbReference>
<dbReference type="PROSITE" id="PS50073">
    <property type="entry name" value="COPPER_FIST_2"/>
    <property type="match status" value="1"/>
</dbReference>
<evidence type="ECO:0000256" key="1">
    <source>
        <dbReference type="ARBA" id="ARBA00004123"/>
    </source>
</evidence>
<keyword evidence="11" id="KW-1185">Reference proteome</keyword>
<evidence type="ECO:0000259" key="9">
    <source>
        <dbReference type="PROSITE" id="PS50073"/>
    </source>
</evidence>
<dbReference type="GO" id="GO:0006879">
    <property type="term" value="P:intracellular iron ion homeostasis"/>
    <property type="evidence" value="ECO:0007669"/>
    <property type="project" value="TreeGrafter"/>
</dbReference>
<dbReference type="Gene3D" id="3.90.430.10">
    <property type="entry name" value="Copper fist DNA-binding domain"/>
    <property type="match status" value="1"/>
</dbReference>
<dbReference type="InterPro" id="IPR036395">
    <property type="entry name" value="Cu_fist_DNA-bd_dom_sf"/>
</dbReference>
<dbReference type="InParanoid" id="A0A1J7IBY7"/>
<evidence type="ECO:0000256" key="4">
    <source>
        <dbReference type="ARBA" id="ARBA00023008"/>
    </source>
</evidence>
<dbReference type="PANTHER" id="PTHR28088">
    <property type="entry name" value="TRANSCRIPTIONAL ACTIVATOR HAA1-RELATED"/>
    <property type="match status" value="1"/>
</dbReference>
<dbReference type="SUPFAM" id="SSF57879">
    <property type="entry name" value="Zinc domain conserved in yeast copper-regulated transcription factors"/>
    <property type="match status" value="1"/>
</dbReference>
<keyword evidence="6" id="KW-0804">Transcription</keyword>
<protein>
    <recommendedName>
        <fullName evidence="9">Copper-fist domain-containing protein</fullName>
    </recommendedName>
</protein>
<dbReference type="Pfam" id="PF00649">
    <property type="entry name" value="Copper-fist"/>
    <property type="match status" value="1"/>
</dbReference>
<keyword evidence="5" id="KW-0805">Transcription regulation</keyword>
<dbReference type="OrthoDB" id="5600085at2759"/>
<comment type="subcellular location">
    <subcellularLocation>
        <location evidence="1">Nucleus</location>
    </subcellularLocation>
</comment>
<evidence type="ECO:0000313" key="10">
    <source>
        <dbReference type="EMBL" id="OIW24819.1"/>
    </source>
</evidence>
<keyword evidence="2" id="KW-0479">Metal-binding</keyword>
<dbReference type="SMART" id="SM01090">
    <property type="entry name" value="Copper-fist"/>
    <property type="match status" value="1"/>
</dbReference>
<feature type="compositionally biased region" description="Polar residues" evidence="8">
    <location>
        <begin position="146"/>
        <end position="156"/>
    </location>
</feature>
<dbReference type="STRING" id="1408157.A0A1J7IBY7"/>
<dbReference type="GO" id="GO:0006878">
    <property type="term" value="P:intracellular copper ion homeostasis"/>
    <property type="evidence" value="ECO:0007669"/>
    <property type="project" value="TreeGrafter"/>
</dbReference>
<dbReference type="GO" id="GO:0000981">
    <property type="term" value="F:DNA-binding transcription factor activity, RNA polymerase II-specific"/>
    <property type="evidence" value="ECO:0007669"/>
    <property type="project" value="TreeGrafter"/>
</dbReference>
<feature type="region of interest" description="Disordered" evidence="8">
    <location>
        <begin position="270"/>
        <end position="300"/>
    </location>
</feature>
<name>A0A1J7IBY7_9PEZI</name>
<proteinExistence type="predicted"/>
<evidence type="ECO:0000256" key="5">
    <source>
        <dbReference type="ARBA" id="ARBA00023015"/>
    </source>
</evidence>
<dbReference type="GO" id="GO:0005634">
    <property type="term" value="C:nucleus"/>
    <property type="evidence" value="ECO:0007669"/>
    <property type="project" value="UniProtKB-SubCell"/>
</dbReference>
<feature type="domain" description="Copper-fist" evidence="9">
    <location>
        <begin position="1"/>
        <end position="39"/>
    </location>
</feature>
<dbReference type="FunFam" id="3.90.430.10:FF:000001">
    <property type="entry name" value="Copper fist DNA-binding protein"/>
    <property type="match status" value="1"/>
</dbReference>
<accession>A0A1J7IBY7</accession>
<dbReference type="InterPro" id="IPR051763">
    <property type="entry name" value="Copper_Homeo_Regul"/>
</dbReference>
<feature type="region of interest" description="Disordered" evidence="8">
    <location>
        <begin position="76"/>
        <end position="198"/>
    </location>
</feature>
<dbReference type="PANTHER" id="PTHR28088:SF5">
    <property type="entry name" value="TRANSCRIPTIONAL ACTIVATOR HAA1-RELATED"/>
    <property type="match status" value="1"/>
</dbReference>
<feature type="compositionally biased region" description="Basic residues" evidence="8">
    <location>
        <begin position="128"/>
        <end position="137"/>
    </location>
</feature>
<dbReference type="AlphaFoldDB" id="A0A1J7IBY7"/>
<dbReference type="PRINTS" id="PR00617">
    <property type="entry name" value="COPPERFIST"/>
</dbReference>
<reference evidence="10 11" key="1">
    <citation type="submission" date="2016-10" db="EMBL/GenBank/DDBJ databases">
        <title>Draft genome sequence of Coniochaeta ligniaria NRRL30616, a lignocellulolytic fungus for bioabatement of inhibitors in plant biomass hydrolysates.</title>
        <authorList>
            <consortium name="DOE Joint Genome Institute"/>
            <person name="Jimenez D.J."/>
            <person name="Hector R.E."/>
            <person name="Riley R."/>
            <person name="Sun H."/>
            <person name="Grigoriev I.V."/>
            <person name="Van Elsas J.D."/>
            <person name="Nichols N.N."/>
        </authorList>
    </citation>
    <scope>NUCLEOTIDE SEQUENCE [LARGE SCALE GENOMIC DNA]</scope>
    <source>
        <strain evidence="10 11">NRRL 30616</strain>
    </source>
</reference>
<evidence type="ECO:0000256" key="2">
    <source>
        <dbReference type="ARBA" id="ARBA00022723"/>
    </source>
</evidence>
<keyword evidence="7" id="KW-0539">Nucleus</keyword>
<dbReference type="Proteomes" id="UP000182658">
    <property type="component" value="Unassembled WGS sequence"/>
</dbReference>
<dbReference type="GO" id="GO:0005507">
    <property type="term" value="F:copper ion binding"/>
    <property type="evidence" value="ECO:0007669"/>
    <property type="project" value="InterPro"/>
</dbReference>
<evidence type="ECO:0000256" key="3">
    <source>
        <dbReference type="ARBA" id="ARBA00022833"/>
    </source>
</evidence>